<evidence type="ECO:0000256" key="1">
    <source>
        <dbReference type="ARBA" id="ARBA00001946"/>
    </source>
</evidence>
<gene>
    <name evidence="10" type="ORF">UR35_C0004G0036</name>
</gene>
<evidence type="ECO:0000256" key="2">
    <source>
        <dbReference type="ARBA" id="ARBA00010231"/>
    </source>
</evidence>
<dbReference type="InterPro" id="IPR005841">
    <property type="entry name" value="Alpha-D-phosphohexomutase_SF"/>
</dbReference>
<comment type="similarity">
    <text evidence="2">Belongs to the phosphohexose mutase family.</text>
</comment>
<dbReference type="InterPro" id="IPR005846">
    <property type="entry name" value="A-D-PHexomutase_a/b/a-III"/>
</dbReference>
<dbReference type="PRINTS" id="PR00509">
    <property type="entry name" value="PGMPMM"/>
</dbReference>
<proteinExistence type="inferred from homology"/>
<dbReference type="InterPro" id="IPR005845">
    <property type="entry name" value="A-D-PHexomutase_a/b/a-II"/>
</dbReference>
<keyword evidence="6" id="KW-0413">Isomerase</keyword>
<dbReference type="SUPFAM" id="SSF55957">
    <property type="entry name" value="Phosphoglucomutase, C-terminal domain"/>
    <property type="match status" value="1"/>
</dbReference>
<evidence type="ECO:0000259" key="7">
    <source>
        <dbReference type="Pfam" id="PF02878"/>
    </source>
</evidence>
<dbReference type="PANTHER" id="PTHR43771:SF2">
    <property type="entry name" value="PHOSPHOMANNOMUTASE_PHOSPHOGLUCOMUTASE"/>
    <property type="match status" value="1"/>
</dbReference>
<dbReference type="PATRIC" id="fig|1618566.3.peg.471"/>
<evidence type="ECO:0000313" key="11">
    <source>
        <dbReference type="Proteomes" id="UP000034778"/>
    </source>
</evidence>
<evidence type="ECO:0000259" key="9">
    <source>
        <dbReference type="Pfam" id="PF02880"/>
    </source>
</evidence>
<evidence type="ECO:0000259" key="8">
    <source>
        <dbReference type="Pfam" id="PF02879"/>
    </source>
</evidence>
<feature type="domain" description="Alpha-D-phosphohexomutase alpha/beta/alpha" evidence="7">
    <location>
        <begin position="11"/>
        <end position="142"/>
    </location>
</feature>
<dbReference type="Pfam" id="PF02880">
    <property type="entry name" value="PGM_PMM_III"/>
    <property type="match status" value="1"/>
</dbReference>
<dbReference type="GO" id="GO:0005975">
    <property type="term" value="P:carbohydrate metabolic process"/>
    <property type="evidence" value="ECO:0007669"/>
    <property type="project" value="InterPro"/>
</dbReference>
<dbReference type="Gene3D" id="3.40.120.10">
    <property type="entry name" value="Alpha-D-Glucose-1,6-Bisphosphate, subunit A, domain 3"/>
    <property type="match status" value="3"/>
</dbReference>
<dbReference type="PANTHER" id="PTHR43771">
    <property type="entry name" value="PHOSPHOMANNOMUTASE"/>
    <property type="match status" value="1"/>
</dbReference>
<keyword evidence="3" id="KW-0597">Phosphoprotein</keyword>
<accession>A0A0F9ZLH9</accession>
<dbReference type="CDD" id="cd03089">
    <property type="entry name" value="PMM_PGM"/>
    <property type="match status" value="1"/>
</dbReference>
<organism evidence="10 11">
    <name type="scientific">Candidatus Woesebacteria bacterium GW2011_GWB1_33_22</name>
    <dbReference type="NCBI Taxonomy" id="1618566"/>
    <lineage>
        <taxon>Bacteria</taxon>
        <taxon>Candidatus Woeseibacteriota</taxon>
    </lineage>
</organism>
<keyword evidence="4" id="KW-0479">Metal-binding</keyword>
<dbReference type="InterPro" id="IPR005844">
    <property type="entry name" value="A-D-PHexomutase_a/b/a-I"/>
</dbReference>
<dbReference type="GO" id="GO:0046872">
    <property type="term" value="F:metal ion binding"/>
    <property type="evidence" value="ECO:0007669"/>
    <property type="project" value="UniProtKB-KW"/>
</dbReference>
<evidence type="ECO:0000256" key="5">
    <source>
        <dbReference type="ARBA" id="ARBA00022842"/>
    </source>
</evidence>
<dbReference type="EMBL" id="LBOW01000004">
    <property type="protein sequence ID" value="KKP45004.1"/>
    <property type="molecule type" value="Genomic_DNA"/>
</dbReference>
<dbReference type="Pfam" id="PF02878">
    <property type="entry name" value="PGM_PMM_I"/>
    <property type="match status" value="1"/>
</dbReference>
<keyword evidence="5" id="KW-0460">Magnesium</keyword>
<dbReference type="Pfam" id="PF02879">
    <property type="entry name" value="PGM_PMM_II"/>
    <property type="match status" value="1"/>
</dbReference>
<dbReference type="InterPro" id="IPR036900">
    <property type="entry name" value="A-D-PHexomutase_C_sf"/>
</dbReference>
<name>A0A0F9ZLH9_9BACT</name>
<dbReference type="AlphaFoldDB" id="A0A0F9ZLH9"/>
<dbReference type="InterPro" id="IPR016055">
    <property type="entry name" value="A-D-PHexomutase_a/b/a-I/II/III"/>
</dbReference>
<evidence type="ECO:0000256" key="4">
    <source>
        <dbReference type="ARBA" id="ARBA00022723"/>
    </source>
</evidence>
<dbReference type="SUPFAM" id="SSF53738">
    <property type="entry name" value="Phosphoglucomutase, first 3 domains"/>
    <property type="match status" value="3"/>
</dbReference>
<feature type="domain" description="Alpha-D-phosphohexomutase alpha/beta/alpha" evidence="8">
    <location>
        <begin position="160"/>
        <end position="257"/>
    </location>
</feature>
<evidence type="ECO:0000256" key="3">
    <source>
        <dbReference type="ARBA" id="ARBA00022553"/>
    </source>
</evidence>
<dbReference type="GO" id="GO:0016868">
    <property type="term" value="F:intramolecular phosphotransferase activity"/>
    <property type="evidence" value="ECO:0007669"/>
    <property type="project" value="InterPro"/>
</dbReference>
<reference evidence="10 11" key="1">
    <citation type="journal article" date="2015" name="Nature">
        <title>rRNA introns, odd ribosomes, and small enigmatic genomes across a large radiation of phyla.</title>
        <authorList>
            <person name="Brown C.T."/>
            <person name="Hug L.A."/>
            <person name="Thomas B.C."/>
            <person name="Sharon I."/>
            <person name="Castelle C.J."/>
            <person name="Singh A."/>
            <person name="Wilkins M.J."/>
            <person name="Williams K.H."/>
            <person name="Banfield J.F."/>
        </authorList>
    </citation>
    <scope>NUCLEOTIDE SEQUENCE [LARGE SCALE GENOMIC DNA]</scope>
</reference>
<dbReference type="Proteomes" id="UP000034778">
    <property type="component" value="Unassembled WGS sequence"/>
</dbReference>
<protein>
    <submittedName>
        <fullName evidence="10">Phosphomannomutase</fullName>
    </submittedName>
</protein>
<dbReference type="STRING" id="1618566.UR35_C0004G0036"/>
<sequence>MNIIKDINPEIFRGYDIRGIVDKDLDEDVYYTLGKAYATFLFERRINEAVVGRDVRLTSEKYQNAFVEGLLESGINVFDIGLTLSQILYFAQYHFLSKGAAMITASHNPANYNGLKLAVGFSDTLLTDEVQQIRKIAESGNFKTFDAKGKVTNEDVFPFYVKDLFKRVPIENAGFKVVIEGLNATAGKFLPDILRKSGCEVIEQNTNLDGSFPLGTPDPTERDVLERLAKRVIQEKADMGLSYDSDGDRIGIVDNEGNLIWNDVLVAIFAKDILEYMPGAPIIFNTLCSKATSDVIESSGGKPVMWLTGHSFIKAKIKEMRSPFGGELSGHIFFMDNAYGHDDTCFATLRLFSYLKRKSQSFREAVLEIPKYVSSPEIKLGLADSIKFKLINEKISQDIKTIFPDAKYIDIDGFRADSLDEMVIIRASQNGPYVTIKFEAKTQEKYDELKLKVKEILTKYPEIDWKSGVNIHAFE</sequence>
<comment type="caution">
    <text evidence="10">The sequence shown here is derived from an EMBL/GenBank/DDBJ whole genome shotgun (WGS) entry which is preliminary data.</text>
</comment>
<feature type="domain" description="Alpha-D-phosphohexomutase alpha/beta/alpha" evidence="9">
    <location>
        <begin position="263"/>
        <end position="369"/>
    </location>
</feature>
<evidence type="ECO:0000313" key="10">
    <source>
        <dbReference type="EMBL" id="KKP45004.1"/>
    </source>
</evidence>
<dbReference type="Gene3D" id="3.30.310.50">
    <property type="entry name" value="Alpha-D-phosphohexomutase, C-terminal domain"/>
    <property type="match status" value="1"/>
</dbReference>
<evidence type="ECO:0000256" key="6">
    <source>
        <dbReference type="ARBA" id="ARBA00023235"/>
    </source>
</evidence>
<comment type="cofactor">
    <cofactor evidence="1">
        <name>Mg(2+)</name>
        <dbReference type="ChEBI" id="CHEBI:18420"/>
    </cofactor>
</comment>